<dbReference type="PANTHER" id="PTHR44140">
    <property type="entry name" value="LD25575P"/>
    <property type="match status" value="1"/>
</dbReference>
<evidence type="ECO:0000256" key="1">
    <source>
        <dbReference type="PROSITE-ProRule" id="PRU00339"/>
    </source>
</evidence>
<dbReference type="Pfam" id="PF13432">
    <property type="entry name" value="TPR_16"/>
    <property type="match status" value="1"/>
</dbReference>
<protein>
    <submittedName>
        <fullName evidence="3">DnaJ-like protein</fullName>
    </submittedName>
</protein>
<dbReference type="AlphaFoldDB" id="A0A3M7RR38"/>
<dbReference type="GO" id="GO:0034975">
    <property type="term" value="P:protein folding in endoplasmic reticulum"/>
    <property type="evidence" value="ECO:0007669"/>
    <property type="project" value="TreeGrafter"/>
</dbReference>
<dbReference type="SMART" id="SM00028">
    <property type="entry name" value="TPR"/>
    <property type="match status" value="3"/>
</dbReference>
<dbReference type="PANTHER" id="PTHR44140:SF2">
    <property type="entry name" value="LD25575P"/>
    <property type="match status" value="1"/>
</dbReference>
<dbReference type="GO" id="GO:0051087">
    <property type="term" value="F:protein-folding chaperone binding"/>
    <property type="evidence" value="ECO:0007669"/>
    <property type="project" value="TreeGrafter"/>
</dbReference>
<feature type="repeat" description="TPR" evidence="1">
    <location>
        <begin position="30"/>
        <end position="63"/>
    </location>
</feature>
<feature type="repeat" description="TPR" evidence="1">
    <location>
        <begin position="64"/>
        <end position="97"/>
    </location>
</feature>
<proteinExistence type="predicted"/>
<dbReference type="STRING" id="10195.A0A3M7RR38"/>
<reference evidence="3 4" key="1">
    <citation type="journal article" date="2018" name="Sci. Rep.">
        <title>Genomic signatures of local adaptation to the degree of environmental predictability in rotifers.</title>
        <authorList>
            <person name="Franch-Gras L."/>
            <person name="Hahn C."/>
            <person name="Garcia-Roger E.M."/>
            <person name="Carmona M.J."/>
            <person name="Serra M."/>
            <person name="Gomez A."/>
        </authorList>
    </citation>
    <scope>NUCLEOTIDE SEQUENCE [LARGE SCALE GENOMIC DNA]</scope>
    <source>
        <strain evidence="3">HYR1</strain>
    </source>
</reference>
<dbReference type="PROSITE" id="PS50293">
    <property type="entry name" value="TPR_REGION"/>
    <property type="match status" value="1"/>
</dbReference>
<dbReference type="InterPro" id="IPR011990">
    <property type="entry name" value="TPR-like_helical_dom_sf"/>
</dbReference>
<evidence type="ECO:0000256" key="2">
    <source>
        <dbReference type="SAM" id="SignalP"/>
    </source>
</evidence>
<dbReference type="SUPFAM" id="SSF48452">
    <property type="entry name" value="TPR-like"/>
    <property type="match status" value="1"/>
</dbReference>
<keyword evidence="4" id="KW-1185">Reference proteome</keyword>
<keyword evidence="1" id="KW-0802">TPR repeat</keyword>
<sequence length="172" mass="19273">MKKLVLFSYLVVLFELQLNVLVTGMTSAEAEMHLEAGKKLLAAGQLADALTQFHSAIDGDPNNYMSFYRRGTVFLAMGKFKSALSDFSRVIELKPDFSSARLQRANIYFKKGQFADAISDYQSIIVSDSSNSEAKSKLEKCHSILDSLELARHHQNLRDFPAAIDLYTNILE</sequence>
<organism evidence="3 4">
    <name type="scientific">Brachionus plicatilis</name>
    <name type="common">Marine rotifer</name>
    <name type="synonym">Brachionus muelleri</name>
    <dbReference type="NCBI Taxonomy" id="10195"/>
    <lineage>
        <taxon>Eukaryota</taxon>
        <taxon>Metazoa</taxon>
        <taxon>Spiralia</taxon>
        <taxon>Gnathifera</taxon>
        <taxon>Rotifera</taxon>
        <taxon>Eurotatoria</taxon>
        <taxon>Monogononta</taxon>
        <taxon>Pseudotrocha</taxon>
        <taxon>Ploima</taxon>
        <taxon>Brachionidae</taxon>
        <taxon>Brachionus</taxon>
    </lineage>
</organism>
<dbReference type="Gene3D" id="1.25.40.10">
    <property type="entry name" value="Tetratricopeptide repeat domain"/>
    <property type="match status" value="1"/>
</dbReference>
<comment type="caution">
    <text evidence="3">The sequence shown here is derived from an EMBL/GenBank/DDBJ whole genome shotgun (WGS) entry which is preliminary data.</text>
</comment>
<gene>
    <name evidence="3" type="ORF">BpHYR1_053553</name>
</gene>
<dbReference type="OrthoDB" id="1726119at2759"/>
<feature type="chain" id="PRO_5018113965" evidence="2">
    <location>
        <begin position="31"/>
        <end position="172"/>
    </location>
</feature>
<evidence type="ECO:0000313" key="3">
    <source>
        <dbReference type="EMBL" id="RNA26002.1"/>
    </source>
</evidence>
<dbReference type="Proteomes" id="UP000276133">
    <property type="component" value="Unassembled WGS sequence"/>
</dbReference>
<dbReference type="GO" id="GO:0005783">
    <property type="term" value="C:endoplasmic reticulum"/>
    <property type="evidence" value="ECO:0007669"/>
    <property type="project" value="TreeGrafter"/>
</dbReference>
<feature type="non-terminal residue" evidence="3">
    <location>
        <position position="172"/>
    </location>
</feature>
<dbReference type="EMBL" id="REGN01002812">
    <property type="protein sequence ID" value="RNA26002.1"/>
    <property type="molecule type" value="Genomic_DNA"/>
</dbReference>
<keyword evidence="2" id="KW-0732">Signal</keyword>
<accession>A0A3M7RR38</accession>
<feature type="signal peptide" evidence="2">
    <location>
        <begin position="1"/>
        <end position="30"/>
    </location>
</feature>
<dbReference type="GO" id="GO:0051787">
    <property type="term" value="F:misfolded protein binding"/>
    <property type="evidence" value="ECO:0007669"/>
    <property type="project" value="TreeGrafter"/>
</dbReference>
<dbReference type="InterPro" id="IPR019734">
    <property type="entry name" value="TPR_rpt"/>
</dbReference>
<dbReference type="InterPro" id="IPR051727">
    <property type="entry name" value="DnaJ_C3_Co-chaperones"/>
</dbReference>
<name>A0A3M7RR38_BRAPC</name>
<evidence type="ECO:0000313" key="4">
    <source>
        <dbReference type="Proteomes" id="UP000276133"/>
    </source>
</evidence>
<dbReference type="PROSITE" id="PS50005">
    <property type="entry name" value="TPR"/>
    <property type="match status" value="2"/>
</dbReference>